<evidence type="ECO:0000313" key="4">
    <source>
        <dbReference type="EMBL" id="KAI6659262.1"/>
    </source>
</evidence>
<evidence type="ECO:0000256" key="2">
    <source>
        <dbReference type="ARBA" id="ARBA00007331"/>
    </source>
</evidence>
<dbReference type="GO" id="GO:0008033">
    <property type="term" value="P:tRNA processing"/>
    <property type="evidence" value="ECO:0007669"/>
    <property type="project" value="UniProtKB-KW"/>
</dbReference>
<dbReference type="Proteomes" id="UP001165289">
    <property type="component" value="Unassembled WGS sequence"/>
</dbReference>
<dbReference type="Pfam" id="PF01876">
    <property type="entry name" value="RNase_P_p30"/>
    <property type="match status" value="1"/>
</dbReference>
<dbReference type="GO" id="GO:0003723">
    <property type="term" value="F:RNA binding"/>
    <property type="evidence" value="ECO:0007669"/>
    <property type="project" value="TreeGrafter"/>
</dbReference>
<evidence type="ECO:0000313" key="5">
    <source>
        <dbReference type="Proteomes" id="UP001165289"/>
    </source>
</evidence>
<comment type="caution">
    <text evidence="4">The sequence shown here is derived from an EMBL/GenBank/DDBJ whole genome shotgun (WGS) entry which is preliminary data.</text>
</comment>
<dbReference type="InterPro" id="IPR016195">
    <property type="entry name" value="Pol/histidinol_Pase-like"/>
</dbReference>
<dbReference type="GO" id="GO:0005655">
    <property type="term" value="C:nucleolar ribonuclease P complex"/>
    <property type="evidence" value="ECO:0007669"/>
    <property type="project" value="TreeGrafter"/>
</dbReference>
<dbReference type="InterPro" id="IPR002738">
    <property type="entry name" value="RNase_P_p30"/>
</dbReference>
<keyword evidence="3" id="KW-0819">tRNA processing</keyword>
<comment type="similarity">
    <text evidence="2">Belongs to the eukaryotic/archaeal RNase P protein component 3 family.</text>
</comment>
<reference evidence="4 5" key="1">
    <citation type="journal article" date="2023" name="BMC Biol.">
        <title>The compact genome of the sponge Oopsacas minuta (Hexactinellida) is lacking key metazoan core genes.</title>
        <authorList>
            <person name="Santini S."/>
            <person name="Schenkelaars Q."/>
            <person name="Jourda C."/>
            <person name="Duchesne M."/>
            <person name="Belahbib H."/>
            <person name="Rocher C."/>
            <person name="Selva M."/>
            <person name="Riesgo A."/>
            <person name="Vervoort M."/>
            <person name="Leys S.P."/>
            <person name="Kodjabachian L."/>
            <person name="Le Bivic A."/>
            <person name="Borchiellini C."/>
            <person name="Claverie J.M."/>
            <person name="Renard E."/>
        </authorList>
    </citation>
    <scope>NUCLEOTIDE SEQUENCE [LARGE SCALE GENOMIC DNA]</scope>
    <source>
        <strain evidence="4">SPO-2</strain>
    </source>
</reference>
<name>A0AAV7KDM2_9METZ</name>
<accession>A0AAV7KDM2</accession>
<proteinExistence type="inferred from homology"/>
<dbReference type="PANTHER" id="PTHR13031:SF0">
    <property type="entry name" value="RIBONUCLEASE P PROTEIN SUBUNIT P30"/>
    <property type="match status" value="1"/>
</dbReference>
<dbReference type="SUPFAM" id="SSF89550">
    <property type="entry name" value="PHP domain-like"/>
    <property type="match status" value="1"/>
</dbReference>
<evidence type="ECO:0000256" key="1">
    <source>
        <dbReference type="ARBA" id="ARBA00004123"/>
    </source>
</evidence>
<gene>
    <name evidence="4" type="ORF">LOD99_14935</name>
</gene>
<dbReference type="PANTHER" id="PTHR13031">
    <property type="entry name" value="RIBONUCLEASE P SUBUNIT P30"/>
    <property type="match status" value="1"/>
</dbReference>
<protein>
    <submittedName>
        <fullName evidence="4">Ribonuclease P protein subunit p30</fullName>
    </submittedName>
</protein>
<dbReference type="EMBL" id="JAKMXF010000066">
    <property type="protein sequence ID" value="KAI6659262.1"/>
    <property type="molecule type" value="Genomic_DNA"/>
</dbReference>
<sequence length="315" mass="34798">MLSPHDLYIPEGPAGNQVAHMLWTLGFKTVAMVTQVSLPPDDPEHSKHSRPTIPLPGNPIIWNHGLSPGMTLPRSDKPPRVLSRLHVTAEGLNHLHCLGNPAAKSYDVISVEPRTEKVWNSLTQSSHLSTMYDVISWDLTQRLPFHLKRSAVKVLDQRGVKIEIRYSGGMCGSSGLRNFLSSSMELSKVVINSNQLILSSGAQSPLECRSPADLSNLAKLIGIPAHKCNRLTNQNAACLLRKSAVRTDSYKGVISGTEKQMIEESDDTINKAALQRLLMHESVTMESEECSEVRPSNKRILEVTEKSTKKLKSEN</sequence>
<keyword evidence="5" id="KW-1185">Reference proteome</keyword>
<dbReference type="Gene3D" id="3.20.20.140">
    <property type="entry name" value="Metal-dependent hydrolases"/>
    <property type="match status" value="1"/>
</dbReference>
<comment type="subcellular location">
    <subcellularLocation>
        <location evidence="1">Nucleus</location>
    </subcellularLocation>
</comment>
<organism evidence="4 5">
    <name type="scientific">Oopsacas minuta</name>
    <dbReference type="NCBI Taxonomy" id="111878"/>
    <lineage>
        <taxon>Eukaryota</taxon>
        <taxon>Metazoa</taxon>
        <taxon>Porifera</taxon>
        <taxon>Hexactinellida</taxon>
        <taxon>Hexasterophora</taxon>
        <taxon>Lyssacinosida</taxon>
        <taxon>Leucopsacidae</taxon>
        <taxon>Oopsacas</taxon>
    </lineage>
</organism>
<dbReference type="AlphaFoldDB" id="A0AAV7KDM2"/>
<evidence type="ECO:0000256" key="3">
    <source>
        <dbReference type="ARBA" id="ARBA00022694"/>
    </source>
</evidence>